<reference evidence="1" key="1">
    <citation type="submission" date="2021-06" db="EMBL/GenBank/DDBJ databases">
        <authorList>
            <person name="Hodson N. C."/>
            <person name="Mongue J. A."/>
            <person name="Jaron S. K."/>
        </authorList>
    </citation>
    <scope>NUCLEOTIDE SEQUENCE</scope>
</reference>
<accession>A0A8J2NU49</accession>
<gene>
    <name evidence="1" type="ORF">AFUS01_LOCUS15192</name>
</gene>
<keyword evidence="2" id="KW-1185">Reference proteome</keyword>
<sequence length="84" mass="9698">MAPNGEKLLKAGKKVPLPKYTKELLAHLNSSGTFDEAFWFQLNKQTRLFYLEKNYDFKNKNDYQLVCEAIGQKYPIINVVANSL</sequence>
<comment type="caution">
    <text evidence="1">The sequence shown here is derived from an EMBL/GenBank/DDBJ whole genome shotgun (WGS) entry which is preliminary data.</text>
</comment>
<protein>
    <submittedName>
        <fullName evidence="1">Uncharacterized protein</fullName>
    </submittedName>
</protein>
<evidence type="ECO:0000313" key="1">
    <source>
        <dbReference type="EMBL" id="CAG7726273.1"/>
    </source>
</evidence>
<dbReference type="AlphaFoldDB" id="A0A8J2NU49"/>
<proteinExistence type="predicted"/>
<evidence type="ECO:0000313" key="2">
    <source>
        <dbReference type="Proteomes" id="UP000708208"/>
    </source>
</evidence>
<name>A0A8J2NU49_9HEXA</name>
<dbReference type="Proteomes" id="UP000708208">
    <property type="component" value="Unassembled WGS sequence"/>
</dbReference>
<dbReference type="EMBL" id="CAJVCH010133133">
    <property type="protein sequence ID" value="CAG7726273.1"/>
    <property type="molecule type" value="Genomic_DNA"/>
</dbReference>
<organism evidence="1 2">
    <name type="scientific">Allacma fusca</name>
    <dbReference type="NCBI Taxonomy" id="39272"/>
    <lineage>
        <taxon>Eukaryota</taxon>
        <taxon>Metazoa</taxon>
        <taxon>Ecdysozoa</taxon>
        <taxon>Arthropoda</taxon>
        <taxon>Hexapoda</taxon>
        <taxon>Collembola</taxon>
        <taxon>Symphypleona</taxon>
        <taxon>Sminthuridae</taxon>
        <taxon>Allacma</taxon>
    </lineage>
</organism>